<protein>
    <recommendedName>
        <fullName evidence="3">Carboxymuconolactone decarboxylase family protein</fullName>
    </recommendedName>
</protein>
<evidence type="ECO:0008006" key="3">
    <source>
        <dbReference type="Google" id="ProtNLM"/>
    </source>
</evidence>
<dbReference type="InterPro" id="IPR029032">
    <property type="entry name" value="AhpD-like"/>
</dbReference>
<name>A0A6M0SSW6_CLOBO</name>
<evidence type="ECO:0000313" key="1">
    <source>
        <dbReference type="EMBL" id="NFA43466.1"/>
    </source>
</evidence>
<dbReference type="AlphaFoldDB" id="A0A6M0SSW6"/>
<gene>
    <name evidence="1" type="ORF">EXM65_12990</name>
</gene>
<dbReference type="Gene3D" id="1.20.1290.10">
    <property type="entry name" value="AhpD-like"/>
    <property type="match status" value="1"/>
</dbReference>
<evidence type="ECO:0000313" key="2">
    <source>
        <dbReference type="Proteomes" id="UP000472355"/>
    </source>
</evidence>
<proteinExistence type="predicted"/>
<reference evidence="1 2" key="1">
    <citation type="submission" date="2019-02" db="EMBL/GenBank/DDBJ databases">
        <title>Genome sequencing of Clostridium botulinum clinical isolates.</title>
        <authorList>
            <person name="Brunt J."/>
            <person name="Van Vliet A.H.M."/>
            <person name="Stringer S.C."/>
            <person name="Grant K.A."/>
            <person name="Carter A.C."/>
            <person name="Peck M.W."/>
        </authorList>
    </citation>
    <scope>NUCLEOTIDE SEQUENCE [LARGE SCALE GENOMIC DNA]</scope>
    <source>
        <strain evidence="1 2">H113700579</strain>
    </source>
</reference>
<dbReference type="Proteomes" id="UP000472355">
    <property type="component" value="Unassembled WGS sequence"/>
</dbReference>
<organism evidence="1 2">
    <name type="scientific">Clostridium botulinum</name>
    <dbReference type="NCBI Taxonomy" id="1491"/>
    <lineage>
        <taxon>Bacteria</taxon>
        <taxon>Bacillati</taxon>
        <taxon>Bacillota</taxon>
        <taxon>Clostridia</taxon>
        <taxon>Eubacteriales</taxon>
        <taxon>Clostridiaceae</taxon>
        <taxon>Clostridium</taxon>
    </lineage>
</organism>
<accession>A0A6M0SSW6</accession>
<dbReference type="EMBL" id="SGKU01000039">
    <property type="protein sequence ID" value="NFA43466.1"/>
    <property type="molecule type" value="Genomic_DNA"/>
</dbReference>
<dbReference type="SUPFAM" id="SSF69118">
    <property type="entry name" value="AhpD-like"/>
    <property type="match status" value="1"/>
</dbReference>
<comment type="caution">
    <text evidence="1">The sequence shown here is derived from an EMBL/GenBank/DDBJ whole genome shotgun (WGS) entry which is preliminary data.</text>
</comment>
<sequence length="100" mass="11516">MDNFNKLAPKVEKCLEKLNETINYYSILEPRIKELALISAFAAIQDKRGLKEHIKIALEIGVCKRQLISLVLELIPIIGTNSVLDIITFIDKELFYIRKE</sequence>